<keyword evidence="2" id="KW-0677">Repeat</keyword>
<dbReference type="FunFam" id="3.40.250.10:FF:000001">
    <property type="entry name" value="Sulfurtransferase"/>
    <property type="match status" value="1"/>
</dbReference>
<dbReference type="Pfam" id="PF00581">
    <property type="entry name" value="Rhodanese"/>
    <property type="match status" value="2"/>
</dbReference>
<evidence type="ECO:0000313" key="5">
    <source>
        <dbReference type="EMBL" id="MXO99589.1"/>
    </source>
</evidence>
<dbReference type="OrthoDB" id="9781034at2"/>
<name>A0A6I4TWJ5_9SPHN</name>
<keyword evidence="6" id="KW-1185">Reference proteome</keyword>
<dbReference type="CDD" id="cd01449">
    <property type="entry name" value="TST_Repeat_2"/>
    <property type="match status" value="1"/>
</dbReference>
<dbReference type="NCBIfam" id="NF008557">
    <property type="entry name" value="PRK11493.1"/>
    <property type="match status" value="1"/>
</dbReference>
<dbReference type="Gene3D" id="3.40.250.10">
    <property type="entry name" value="Rhodanese-like domain"/>
    <property type="match status" value="2"/>
</dbReference>
<dbReference type="InterPro" id="IPR036873">
    <property type="entry name" value="Rhodanese-like_dom_sf"/>
</dbReference>
<reference evidence="5 6" key="1">
    <citation type="submission" date="2019-12" db="EMBL/GenBank/DDBJ databases">
        <title>Genomic-based taxomic classification of the family Erythrobacteraceae.</title>
        <authorList>
            <person name="Xu L."/>
        </authorList>
    </citation>
    <scope>NUCLEOTIDE SEQUENCE [LARGE SCALE GENOMIC DNA]</scope>
    <source>
        <strain evidence="5 6">S36</strain>
    </source>
</reference>
<comment type="caution">
    <text evidence="5">The sequence shown here is derived from an EMBL/GenBank/DDBJ whole genome shotgun (WGS) entry which is preliminary data.</text>
</comment>
<dbReference type="GO" id="GO:0004792">
    <property type="term" value="F:thiosulfate-cyanide sulfurtransferase activity"/>
    <property type="evidence" value="ECO:0007669"/>
    <property type="project" value="InterPro"/>
</dbReference>
<dbReference type="PANTHER" id="PTHR11364">
    <property type="entry name" value="THIOSULFATE SULFERTANSFERASE"/>
    <property type="match status" value="1"/>
</dbReference>
<sequence length="280" mass="29912">MESLVSTQWLADNLDAADLRTVDATRHHFEPERSSSAEFEAGHIPGALFLDMVTLVDPASQIENTAPTAQQFAERMRDLGLNGNERIVLYDDSIVKTATRAWFLFRAFGWQNVAVLDGGLGKWKADGLPLAAGLPQVTPGSFTAAAYPVFFRSKEDVLANIDSQAEQLVDGRGAAHFTGQDDDPNPVVAAGHVPGAFNVPFWDLFEADGTFKDDDALRAAFVGAGVDLDRPIVTSCGSGVVACALALALDRIGKHDVALYDGSWTEWGADPALPKARGAA</sequence>
<dbReference type="AlphaFoldDB" id="A0A6I4TWJ5"/>
<dbReference type="Proteomes" id="UP000469430">
    <property type="component" value="Unassembled WGS sequence"/>
</dbReference>
<dbReference type="SMART" id="SM00450">
    <property type="entry name" value="RHOD"/>
    <property type="match status" value="2"/>
</dbReference>
<feature type="domain" description="Rhodanese" evidence="4">
    <location>
        <begin position="162"/>
        <end position="276"/>
    </location>
</feature>
<keyword evidence="5" id="KW-0670">Pyruvate</keyword>
<dbReference type="CDD" id="cd01448">
    <property type="entry name" value="TST_Repeat_1"/>
    <property type="match status" value="1"/>
</dbReference>
<gene>
    <name evidence="5" type="primary">sseA</name>
    <name evidence="5" type="ORF">GRI97_11380</name>
</gene>
<keyword evidence="1 3" id="KW-0808">Transferase</keyword>
<dbReference type="PROSITE" id="PS00380">
    <property type="entry name" value="RHODANESE_1"/>
    <property type="match status" value="1"/>
</dbReference>
<dbReference type="PANTHER" id="PTHR11364:SF27">
    <property type="entry name" value="SULFURTRANSFERASE"/>
    <property type="match status" value="1"/>
</dbReference>
<evidence type="ECO:0000256" key="1">
    <source>
        <dbReference type="ARBA" id="ARBA00022679"/>
    </source>
</evidence>
<dbReference type="PROSITE" id="PS50206">
    <property type="entry name" value="RHODANESE_3"/>
    <property type="match status" value="2"/>
</dbReference>
<feature type="domain" description="Rhodanese" evidence="4">
    <location>
        <begin position="31"/>
        <end position="132"/>
    </location>
</feature>
<proteinExistence type="predicted"/>
<evidence type="ECO:0000256" key="2">
    <source>
        <dbReference type="ARBA" id="ARBA00022737"/>
    </source>
</evidence>
<dbReference type="RefSeq" id="WP_161391300.1">
    <property type="nucleotide sequence ID" value="NZ_JBHSCP010000001.1"/>
</dbReference>
<dbReference type="InterPro" id="IPR001307">
    <property type="entry name" value="Thiosulphate_STrfase_CS"/>
</dbReference>
<evidence type="ECO:0000256" key="3">
    <source>
        <dbReference type="RuleBase" id="RU000507"/>
    </source>
</evidence>
<evidence type="ECO:0000313" key="6">
    <source>
        <dbReference type="Proteomes" id="UP000469430"/>
    </source>
</evidence>
<protein>
    <recommendedName>
        <fullName evidence="3">Sulfurtransferase</fullName>
    </recommendedName>
</protein>
<organism evidence="5 6">
    <name type="scientific">Croceibacterium xixiisoli</name>
    <dbReference type="NCBI Taxonomy" id="1476466"/>
    <lineage>
        <taxon>Bacteria</taxon>
        <taxon>Pseudomonadati</taxon>
        <taxon>Pseudomonadota</taxon>
        <taxon>Alphaproteobacteria</taxon>
        <taxon>Sphingomonadales</taxon>
        <taxon>Erythrobacteraceae</taxon>
        <taxon>Croceibacterium</taxon>
    </lineage>
</organism>
<dbReference type="SUPFAM" id="SSF52821">
    <property type="entry name" value="Rhodanese/Cell cycle control phosphatase"/>
    <property type="match status" value="2"/>
</dbReference>
<dbReference type="InterPro" id="IPR001763">
    <property type="entry name" value="Rhodanese-like_dom"/>
</dbReference>
<dbReference type="PROSITE" id="PS00683">
    <property type="entry name" value="RHODANESE_2"/>
    <property type="match status" value="1"/>
</dbReference>
<evidence type="ECO:0000259" key="4">
    <source>
        <dbReference type="PROSITE" id="PS50206"/>
    </source>
</evidence>
<dbReference type="InterPro" id="IPR045078">
    <property type="entry name" value="TST/MPST-like"/>
</dbReference>
<accession>A0A6I4TWJ5</accession>
<dbReference type="EMBL" id="WTYJ01000002">
    <property type="protein sequence ID" value="MXO99589.1"/>
    <property type="molecule type" value="Genomic_DNA"/>
</dbReference>